<dbReference type="AlphaFoldDB" id="A0A2N7PIH9"/>
<organism evidence="1 2">
    <name type="scientific">Caldimicrobium thiodismutans</name>
    <dbReference type="NCBI Taxonomy" id="1653476"/>
    <lineage>
        <taxon>Bacteria</taxon>
        <taxon>Pseudomonadati</taxon>
        <taxon>Thermodesulfobacteriota</taxon>
        <taxon>Thermodesulfobacteria</taxon>
        <taxon>Thermodesulfobacteriales</taxon>
        <taxon>Thermodesulfobacteriaceae</taxon>
        <taxon>Caldimicrobium</taxon>
    </lineage>
</organism>
<evidence type="ECO:0000313" key="2">
    <source>
        <dbReference type="Proteomes" id="UP000235731"/>
    </source>
</evidence>
<name>A0A2N7PIH9_9BACT</name>
<dbReference type="Proteomes" id="UP000235731">
    <property type="component" value="Unassembled WGS sequence"/>
</dbReference>
<dbReference type="InterPro" id="IPR011324">
    <property type="entry name" value="Cytotoxic_necrot_fac-like_cat"/>
</dbReference>
<sequence>MIILVSRGSYEIIEKKPFILRSEPLGAGIAIGFINREKELFGLLSYLFPYREADINLDEGTIYSGESLLGFLQNELEKGKIDFERTSWILVGASCFKKEANILDLTEKNLKVAEAWFKRNNLWERVIKRVKEPHPLFLEVNAKESIFEVKIQNKVERYE</sequence>
<dbReference type="Gene3D" id="3.30.1330.200">
    <property type="match status" value="1"/>
</dbReference>
<reference evidence="1 2" key="1">
    <citation type="submission" date="2018-01" db="EMBL/GenBank/DDBJ databases">
        <title>Metagenomic assembled genomes from two thermal pools in the Uzon Caldera, Kamchatka, Russia.</title>
        <authorList>
            <person name="Wilkins L."/>
            <person name="Ettinger C."/>
        </authorList>
    </citation>
    <scope>NUCLEOTIDE SEQUENCE [LARGE SCALE GENOMIC DNA]</scope>
    <source>
        <strain evidence="1">ZAV-15</strain>
    </source>
</reference>
<comment type="caution">
    <text evidence="1">The sequence shown here is derived from an EMBL/GenBank/DDBJ whole genome shotgun (WGS) entry which is preliminary data.</text>
</comment>
<dbReference type="SUPFAM" id="SSF64438">
    <property type="entry name" value="CNF1/YfiH-like putative cysteine hydrolases"/>
    <property type="match status" value="1"/>
</dbReference>
<proteinExistence type="predicted"/>
<dbReference type="EMBL" id="PNIE01000082">
    <property type="protein sequence ID" value="PMP61448.1"/>
    <property type="molecule type" value="Genomic_DNA"/>
</dbReference>
<accession>A0A2N7PIH9</accession>
<dbReference type="InterPro" id="IPR038592">
    <property type="entry name" value="CheD-like_sf"/>
</dbReference>
<protein>
    <submittedName>
        <fullName evidence="1">Uncharacterized protein</fullName>
    </submittedName>
</protein>
<evidence type="ECO:0000313" key="1">
    <source>
        <dbReference type="EMBL" id="PMP61448.1"/>
    </source>
</evidence>
<gene>
    <name evidence="1" type="ORF">C0197_05620</name>
</gene>